<protein>
    <recommendedName>
        <fullName evidence="3">C2H2-type domain-containing protein</fullName>
    </recommendedName>
</protein>
<dbReference type="Proteomes" id="UP000681720">
    <property type="component" value="Unassembled WGS sequence"/>
</dbReference>
<dbReference type="Gene3D" id="3.30.160.60">
    <property type="entry name" value="Classic Zinc Finger"/>
    <property type="match status" value="1"/>
</dbReference>
<dbReference type="EMBL" id="CAJOBJ010012009">
    <property type="protein sequence ID" value="CAF4162834.1"/>
    <property type="molecule type" value="Genomic_DNA"/>
</dbReference>
<keyword evidence="1" id="KW-0862">Zinc</keyword>
<gene>
    <name evidence="4" type="ORF">GIL414_LOCUS20023</name>
</gene>
<dbReference type="GO" id="GO:0008270">
    <property type="term" value="F:zinc ion binding"/>
    <property type="evidence" value="ECO:0007669"/>
    <property type="project" value="UniProtKB-KW"/>
</dbReference>
<dbReference type="PROSITE" id="PS00028">
    <property type="entry name" value="ZINC_FINGER_C2H2_1"/>
    <property type="match status" value="1"/>
</dbReference>
<evidence type="ECO:0000256" key="2">
    <source>
        <dbReference type="SAM" id="MobiDB-lite"/>
    </source>
</evidence>
<dbReference type="InterPro" id="IPR013087">
    <property type="entry name" value="Znf_C2H2_type"/>
</dbReference>
<feature type="compositionally biased region" description="Polar residues" evidence="2">
    <location>
        <begin position="44"/>
        <end position="58"/>
    </location>
</feature>
<accession>A0A8S2RH30</accession>
<name>A0A8S2RH30_9BILA</name>
<reference evidence="4" key="1">
    <citation type="submission" date="2021-02" db="EMBL/GenBank/DDBJ databases">
        <authorList>
            <person name="Nowell W R."/>
        </authorList>
    </citation>
    <scope>NUCLEOTIDE SEQUENCE</scope>
</reference>
<sequence>MDINFENYKIPISDAEKDSFEYQCVPCVKKFRNKVQLIEHLKSTLHNRISNRSSHQSPSKPPSRGKTQAKRGSILQNDTITRDQS</sequence>
<proteinExistence type="predicted"/>
<evidence type="ECO:0000313" key="5">
    <source>
        <dbReference type="Proteomes" id="UP000681720"/>
    </source>
</evidence>
<organism evidence="4 5">
    <name type="scientific">Rotaria magnacalcarata</name>
    <dbReference type="NCBI Taxonomy" id="392030"/>
    <lineage>
        <taxon>Eukaryota</taxon>
        <taxon>Metazoa</taxon>
        <taxon>Spiralia</taxon>
        <taxon>Gnathifera</taxon>
        <taxon>Rotifera</taxon>
        <taxon>Eurotatoria</taxon>
        <taxon>Bdelloidea</taxon>
        <taxon>Philodinida</taxon>
        <taxon>Philodinidae</taxon>
        <taxon>Rotaria</taxon>
    </lineage>
</organism>
<keyword evidence="1" id="KW-0479">Metal-binding</keyword>
<keyword evidence="1" id="KW-0863">Zinc-finger</keyword>
<feature type="non-terminal residue" evidence="4">
    <location>
        <position position="1"/>
    </location>
</feature>
<feature type="domain" description="C2H2-type" evidence="3">
    <location>
        <begin position="22"/>
        <end position="46"/>
    </location>
</feature>
<evidence type="ECO:0000313" key="4">
    <source>
        <dbReference type="EMBL" id="CAF4162834.1"/>
    </source>
</evidence>
<dbReference type="AlphaFoldDB" id="A0A8S2RH30"/>
<dbReference type="InterPro" id="IPR036236">
    <property type="entry name" value="Znf_C2H2_sf"/>
</dbReference>
<comment type="caution">
    <text evidence="4">The sequence shown here is derived from an EMBL/GenBank/DDBJ whole genome shotgun (WGS) entry which is preliminary data.</text>
</comment>
<evidence type="ECO:0000259" key="3">
    <source>
        <dbReference type="PROSITE" id="PS50157"/>
    </source>
</evidence>
<evidence type="ECO:0000256" key="1">
    <source>
        <dbReference type="PROSITE-ProRule" id="PRU00042"/>
    </source>
</evidence>
<feature type="region of interest" description="Disordered" evidence="2">
    <location>
        <begin position="44"/>
        <end position="85"/>
    </location>
</feature>
<dbReference type="SUPFAM" id="SSF57667">
    <property type="entry name" value="beta-beta-alpha zinc fingers"/>
    <property type="match status" value="1"/>
</dbReference>
<dbReference type="PROSITE" id="PS50157">
    <property type="entry name" value="ZINC_FINGER_C2H2_2"/>
    <property type="match status" value="1"/>
</dbReference>